<dbReference type="Gene3D" id="3.40.630.30">
    <property type="match status" value="1"/>
</dbReference>
<dbReference type="Pfam" id="PF00583">
    <property type="entry name" value="Acetyltransf_1"/>
    <property type="match status" value="1"/>
</dbReference>
<organism evidence="2 3">
    <name type="scientific">Paraburkholderia phenazinium</name>
    <dbReference type="NCBI Taxonomy" id="60549"/>
    <lineage>
        <taxon>Bacteria</taxon>
        <taxon>Pseudomonadati</taxon>
        <taxon>Pseudomonadota</taxon>
        <taxon>Betaproteobacteria</taxon>
        <taxon>Burkholderiales</taxon>
        <taxon>Burkholderiaceae</taxon>
        <taxon>Paraburkholderia</taxon>
    </lineage>
</organism>
<dbReference type="SUPFAM" id="SSF55729">
    <property type="entry name" value="Acyl-CoA N-acyltransferases (Nat)"/>
    <property type="match status" value="1"/>
</dbReference>
<evidence type="ECO:0000313" key="2">
    <source>
        <dbReference type="EMBL" id="SDH68888.1"/>
    </source>
</evidence>
<dbReference type="Proteomes" id="UP000199706">
    <property type="component" value="Unassembled WGS sequence"/>
</dbReference>
<dbReference type="InterPro" id="IPR000182">
    <property type="entry name" value="GNAT_dom"/>
</dbReference>
<evidence type="ECO:0000259" key="1">
    <source>
        <dbReference type="Pfam" id="PF00583"/>
    </source>
</evidence>
<accession>A0A1G8EG63</accession>
<protein>
    <submittedName>
        <fullName evidence="2">Acetyltransferase (GNAT) family protein</fullName>
    </submittedName>
</protein>
<gene>
    <name evidence="2" type="ORF">SAMN05216466_11269</name>
</gene>
<dbReference type="GO" id="GO:0016747">
    <property type="term" value="F:acyltransferase activity, transferring groups other than amino-acyl groups"/>
    <property type="evidence" value="ECO:0007669"/>
    <property type="project" value="InterPro"/>
</dbReference>
<feature type="domain" description="N-acetyltransferase" evidence="1">
    <location>
        <begin position="145"/>
        <end position="215"/>
    </location>
</feature>
<name>A0A1G8EG63_9BURK</name>
<proteinExistence type="predicted"/>
<evidence type="ECO:0000313" key="3">
    <source>
        <dbReference type="Proteomes" id="UP000199706"/>
    </source>
</evidence>
<dbReference type="InterPro" id="IPR016181">
    <property type="entry name" value="Acyl_CoA_acyltransferase"/>
</dbReference>
<dbReference type="RefSeq" id="WP_090687385.1">
    <property type="nucleotide sequence ID" value="NZ_CADERL010000007.1"/>
</dbReference>
<sequence>MKVSTMEMPKPLAVHRVDPLIVEAWVTGWTLSRRTPAPTVLPIGFRVDVGLPQEKTRYVLPEFRPEVVTDLASRIHTPWTFIKVCAEPRTVAEVLPQAWTVQAPLFMMATALAGNEASQGEGILPKGYVVRVFDEGPIIRVQVEDAAGEIAASGQCALNGESCIFDQIVTHELHRRRGLGSVIMTLLSDEAVARGKRQGVLVATADGLALYRAIGWTVHSPVTSAVIIPADERAAGK</sequence>
<reference evidence="2 3" key="1">
    <citation type="submission" date="2016-10" db="EMBL/GenBank/DDBJ databases">
        <authorList>
            <person name="de Groot N.N."/>
        </authorList>
    </citation>
    <scope>NUCLEOTIDE SEQUENCE [LARGE SCALE GENOMIC DNA]</scope>
    <source>
        <strain evidence="2 3">LMG 2247</strain>
    </source>
</reference>
<dbReference type="AlphaFoldDB" id="A0A1G8EG63"/>
<keyword evidence="2" id="KW-0808">Transferase</keyword>
<dbReference type="EMBL" id="FNCJ01000012">
    <property type="protein sequence ID" value="SDH68888.1"/>
    <property type="molecule type" value="Genomic_DNA"/>
</dbReference>
<dbReference type="OrthoDB" id="4966223at2"/>